<protein>
    <submittedName>
        <fullName evidence="2">Uncharacterized protein</fullName>
    </submittedName>
</protein>
<dbReference type="RefSeq" id="WP_236333511.1">
    <property type="nucleotide sequence ID" value="NZ_JAKIJS010000001.1"/>
</dbReference>
<sequence length="88" mass="9935">MKEFMAQHCMQHIEKPVVITTYSKEVYHGIIKGVDSEKVYLQPLEESDGRFFPLLGAGLIGLGLGTIAGVTLFRPYPYYPPYGYGYGW</sequence>
<keyword evidence="3" id="KW-1185">Reference proteome</keyword>
<keyword evidence="1" id="KW-0472">Membrane</keyword>
<dbReference type="EMBL" id="JAKIJS010000001">
    <property type="protein sequence ID" value="MCF6137706.1"/>
    <property type="molecule type" value="Genomic_DNA"/>
</dbReference>
<evidence type="ECO:0000256" key="1">
    <source>
        <dbReference type="SAM" id="Phobius"/>
    </source>
</evidence>
<dbReference type="Proteomes" id="UP001649381">
    <property type="component" value="Unassembled WGS sequence"/>
</dbReference>
<gene>
    <name evidence="2" type="ORF">L2716_08185</name>
</gene>
<accession>A0ABS9H1D1</accession>
<evidence type="ECO:0000313" key="2">
    <source>
        <dbReference type="EMBL" id="MCF6137706.1"/>
    </source>
</evidence>
<comment type="caution">
    <text evidence="2">The sequence shown here is derived from an EMBL/GenBank/DDBJ whole genome shotgun (WGS) entry which is preliminary data.</text>
</comment>
<evidence type="ECO:0000313" key="3">
    <source>
        <dbReference type="Proteomes" id="UP001649381"/>
    </source>
</evidence>
<reference evidence="2 3" key="1">
    <citation type="submission" date="2022-01" db="EMBL/GenBank/DDBJ databases">
        <title>Alkalihalobacillus sp. EGI L200015, a novel bacterium isolated from a salt lake sediment.</title>
        <authorList>
            <person name="Gao L."/>
            <person name="Fang B.-Z."/>
            <person name="Li W.-J."/>
        </authorList>
    </citation>
    <scope>NUCLEOTIDE SEQUENCE [LARGE SCALE GENOMIC DNA]</scope>
    <source>
        <strain evidence="2 3">KCTC 12718</strain>
    </source>
</reference>
<name>A0ABS9H1D1_9BACL</name>
<keyword evidence="1" id="KW-0812">Transmembrane</keyword>
<keyword evidence="1" id="KW-1133">Transmembrane helix</keyword>
<proteinExistence type="predicted"/>
<organism evidence="2 3">
    <name type="scientific">Pseudalkalibacillus berkeleyi</name>
    <dbReference type="NCBI Taxonomy" id="1069813"/>
    <lineage>
        <taxon>Bacteria</taxon>
        <taxon>Bacillati</taxon>
        <taxon>Bacillota</taxon>
        <taxon>Bacilli</taxon>
        <taxon>Bacillales</taxon>
        <taxon>Fictibacillaceae</taxon>
        <taxon>Pseudalkalibacillus</taxon>
    </lineage>
</organism>
<feature type="transmembrane region" description="Helical" evidence="1">
    <location>
        <begin position="51"/>
        <end position="73"/>
    </location>
</feature>